<gene>
    <name evidence="2" type="ORF">FWK35_00036026</name>
</gene>
<dbReference type="OrthoDB" id="6781417at2759"/>
<proteinExistence type="predicted"/>
<keyword evidence="2" id="KW-0808">Transferase</keyword>
<dbReference type="GO" id="GO:0003964">
    <property type="term" value="F:RNA-directed DNA polymerase activity"/>
    <property type="evidence" value="ECO:0007669"/>
    <property type="project" value="UniProtKB-KW"/>
</dbReference>
<dbReference type="AlphaFoldDB" id="A0A6G0VU50"/>
<dbReference type="EMBL" id="VUJU01011863">
    <property type="protein sequence ID" value="KAF0709692.1"/>
    <property type="molecule type" value="Genomic_DNA"/>
</dbReference>
<feature type="non-terminal residue" evidence="2">
    <location>
        <position position="516"/>
    </location>
</feature>
<sequence length="516" mass="59138">MTHINPSQDRKSNSIKIKPIMQHNNTKYNILQWNLNGFYKRISELQIIINKYCPEIICLQETNFTNYKKNTLKGYTNYTKIRANAIRASGGISIFIKDSYSSEEILVNTPLESVTISVQLKQKITICNLYLPNQSPFTEANLKNIIQQLPPPFILLGDFNSHNKLWGCITTNTRGKIIETVIDSENLITLNNGKPTHFGTASGTQSAIDLTFTTPSFAPHLSWDTLSHPYGSDHLPIITKLTYRNTEVIQVGKPKWKLNTADWNLYTSLLEQKIDSIEFENPKINNLNEVTQNFTNAILEIANLTIGQTIFSGKKPPVPWWNSHCNEYIKSKKTAFNKFKRTKSQDDFIEFKKRRAQARRTIKDSKTTSWRAYTSSINSKANPKQIWNKIKAFKCINKYDNIQILKNENDTIYSEPSEIANELGSFFSKASSTESYPLDFQRHKCAQEIVPINLCQNHDNTHINSPLTIQEMETSLSSKKSNACGIDNIPTIFLLNLPKNGKLYLLKIFNHIWLEN</sequence>
<dbReference type="InterPro" id="IPR005135">
    <property type="entry name" value="Endo/exonuclease/phosphatase"/>
</dbReference>
<accession>A0A6G0VU50</accession>
<dbReference type="SUPFAM" id="SSF56219">
    <property type="entry name" value="DNase I-like"/>
    <property type="match status" value="1"/>
</dbReference>
<evidence type="ECO:0000313" key="3">
    <source>
        <dbReference type="Proteomes" id="UP000478052"/>
    </source>
</evidence>
<name>A0A6G0VU50_APHCR</name>
<keyword evidence="2" id="KW-0695">RNA-directed DNA polymerase</keyword>
<dbReference type="PANTHER" id="PTHR33273">
    <property type="entry name" value="DOMAIN-CONTAINING PROTEIN, PUTATIVE-RELATED"/>
    <property type="match status" value="1"/>
</dbReference>
<protein>
    <submittedName>
        <fullName evidence="2">Putative RNA-directed DNA polymerase</fullName>
    </submittedName>
</protein>
<organism evidence="2 3">
    <name type="scientific">Aphis craccivora</name>
    <name type="common">Cowpea aphid</name>
    <dbReference type="NCBI Taxonomy" id="307492"/>
    <lineage>
        <taxon>Eukaryota</taxon>
        <taxon>Metazoa</taxon>
        <taxon>Ecdysozoa</taxon>
        <taxon>Arthropoda</taxon>
        <taxon>Hexapoda</taxon>
        <taxon>Insecta</taxon>
        <taxon>Pterygota</taxon>
        <taxon>Neoptera</taxon>
        <taxon>Paraneoptera</taxon>
        <taxon>Hemiptera</taxon>
        <taxon>Sternorrhyncha</taxon>
        <taxon>Aphidomorpha</taxon>
        <taxon>Aphidoidea</taxon>
        <taxon>Aphididae</taxon>
        <taxon>Aphidini</taxon>
        <taxon>Aphis</taxon>
        <taxon>Aphis</taxon>
    </lineage>
</organism>
<keyword evidence="3" id="KW-1185">Reference proteome</keyword>
<dbReference type="PANTHER" id="PTHR33273:SF4">
    <property type="entry name" value="ENDONUCLEASE_EXONUCLEASE_PHOSPHATASE DOMAIN-CONTAINING PROTEIN"/>
    <property type="match status" value="1"/>
</dbReference>
<reference evidence="2 3" key="1">
    <citation type="submission" date="2019-08" db="EMBL/GenBank/DDBJ databases">
        <title>Whole genome of Aphis craccivora.</title>
        <authorList>
            <person name="Voronova N.V."/>
            <person name="Shulinski R.S."/>
            <person name="Bandarenka Y.V."/>
            <person name="Zhorov D.G."/>
            <person name="Warner D."/>
        </authorList>
    </citation>
    <scope>NUCLEOTIDE SEQUENCE [LARGE SCALE GENOMIC DNA]</scope>
    <source>
        <strain evidence="2">180601</strain>
        <tissue evidence="2">Whole Body</tissue>
    </source>
</reference>
<evidence type="ECO:0000313" key="2">
    <source>
        <dbReference type="EMBL" id="KAF0709692.1"/>
    </source>
</evidence>
<dbReference type="Proteomes" id="UP000478052">
    <property type="component" value="Unassembled WGS sequence"/>
</dbReference>
<comment type="caution">
    <text evidence="2">The sequence shown here is derived from an EMBL/GenBank/DDBJ whole genome shotgun (WGS) entry which is preliminary data.</text>
</comment>
<dbReference type="Pfam" id="PF14529">
    <property type="entry name" value="Exo_endo_phos_2"/>
    <property type="match status" value="1"/>
</dbReference>
<dbReference type="InterPro" id="IPR036691">
    <property type="entry name" value="Endo/exonu/phosph_ase_sf"/>
</dbReference>
<keyword evidence="2" id="KW-0548">Nucleotidyltransferase</keyword>
<dbReference type="Gene3D" id="3.60.10.10">
    <property type="entry name" value="Endonuclease/exonuclease/phosphatase"/>
    <property type="match status" value="1"/>
</dbReference>
<evidence type="ECO:0000259" key="1">
    <source>
        <dbReference type="Pfam" id="PF14529"/>
    </source>
</evidence>
<feature type="domain" description="Endonuclease/exonuclease/phosphatase" evidence="1">
    <location>
        <begin position="124"/>
        <end position="238"/>
    </location>
</feature>